<dbReference type="SUPFAM" id="SSF81524">
    <property type="entry name" value="14 kDa protein of cytochrome bc1 complex (Ubiquinol-cytochrome c reductase)"/>
    <property type="match status" value="1"/>
</dbReference>
<dbReference type="Proteomes" id="UP001305779">
    <property type="component" value="Unassembled WGS sequence"/>
</dbReference>
<dbReference type="EMBL" id="JAXOVC010000010">
    <property type="protein sequence ID" value="KAK4496626.1"/>
    <property type="molecule type" value="Genomic_DNA"/>
</dbReference>
<keyword evidence="5 9" id="KW-0999">Mitochondrion inner membrane</keyword>
<accession>A0ABR0E5W7</accession>
<evidence type="ECO:0000256" key="2">
    <source>
        <dbReference type="ARBA" id="ARBA00008554"/>
    </source>
</evidence>
<comment type="subcellular location">
    <subcellularLocation>
        <location evidence="1">Mitochondrion inner membrane</location>
        <topology evidence="1">Peripheral membrane protein</topology>
        <orientation evidence="1">Matrix side</orientation>
    </subcellularLocation>
</comment>
<keyword evidence="7 9" id="KW-0496">Mitochondrion</keyword>
<reference evidence="10 11" key="1">
    <citation type="journal article" date="2023" name="G3 (Bethesda)">
        <title>A chromosome-level genome assembly of Zasmidium syzygii isolated from banana leaves.</title>
        <authorList>
            <person name="van Westerhoven A.C."/>
            <person name="Mehrabi R."/>
            <person name="Talebi R."/>
            <person name="Steentjes M.B.F."/>
            <person name="Corcolon B."/>
            <person name="Chong P.A."/>
            <person name="Kema G.H.J."/>
            <person name="Seidl M.F."/>
        </authorList>
    </citation>
    <scope>NUCLEOTIDE SEQUENCE [LARGE SCALE GENOMIC DNA]</scope>
    <source>
        <strain evidence="10 11">P124</strain>
    </source>
</reference>
<evidence type="ECO:0000256" key="4">
    <source>
        <dbReference type="ARBA" id="ARBA00022660"/>
    </source>
</evidence>
<keyword evidence="8 9" id="KW-0472">Membrane</keyword>
<dbReference type="PANTHER" id="PTHR12022:SF0">
    <property type="entry name" value="CYTOCHROME B-C1 COMPLEX SUBUNIT 7"/>
    <property type="match status" value="1"/>
</dbReference>
<comment type="function">
    <text evidence="9">Component of the ubiquinol-cytochrome c oxidoreductase, a multisubunit transmembrane complex that is part of the mitochondrial electron transport chain which drives oxidative phosphorylation.</text>
</comment>
<dbReference type="Gene3D" id="1.10.1090.10">
    <property type="entry name" value="Cytochrome b-c1 complex subunit 7"/>
    <property type="match status" value="1"/>
</dbReference>
<dbReference type="Pfam" id="PF02271">
    <property type="entry name" value="UCR_14kD"/>
    <property type="match status" value="1"/>
</dbReference>
<dbReference type="InterPro" id="IPR003197">
    <property type="entry name" value="QCR7"/>
</dbReference>
<keyword evidence="11" id="KW-1185">Reference proteome</keyword>
<evidence type="ECO:0000313" key="10">
    <source>
        <dbReference type="EMBL" id="KAK4496626.1"/>
    </source>
</evidence>
<comment type="similarity">
    <text evidence="2 9">Belongs to the UQCRB/QCR7 family.</text>
</comment>
<name>A0ABR0E5W7_ZASCE</name>
<protein>
    <recommendedName>
        <fullName evidence="9">Cytochrome b-c1 complex subunit 7</fullName>
    </recommendedName>
</protein>
<keyword evidence="3 9" id="KW-0813">Transport</keyword>
<evidence type="ECO:0000256" key="6">
    <source>
        <dbReference type="ARBA" id="ARBA00022982"/>
    </source>
</evidence>
<organism evidence="10 11">
    <name type="scientific">Zasmidium cellare</name>
    <name type="common">Wine cellar mold</name>
    <name type="synonym">Racodium cellare</name>
    <dbReference type="NCBI Taxonomy" id="395010"/>
    <lineage>
        <taxon>Eukaryota</taxon>
        <taxon>Fungi</taxon>
        <taxon>Dikarya</taxon>
        <taxon>Ascomycota</taxon>
        <taxon>Pezizomycotina</taxon>
        <taxon>Dothideomycetes</taxon>
        <taxon>Dothideomycetidae</taxon>
        <taxon>Mycosphaerellales</taxon>
        <taxon>Mycosphaerellaceae</taxon>
        <taxon>Zasmidium</taxon>
    </lineage>
</organism>
<sequence length="127" mass="15157">MSVPSLAPYIMKRPWLQRWMKPLSQWYFDNAGYRKLGLRADDLIPEESPQVQLALKRLSPKEAYDRVFRMRRAFQCSLAHQLLPRHEWTAAEQDYPYLSPLIKEIEIEIKEREDLEAMQITKPTPKK</sequence>
<evidence type="ECO:0000256" key="7">
    <source>
        <dbReference type="ARBA" id="ARBA00023128"/>
    </source>
</evidence>
<proteinExistence type="inferred from homology"/>
<evidence type="ECO:0000256" key="3">
    <source>
        <dbReference type="ARBA" id="ARBA00022448"/>
    </source>
</evidence>
<evidence type="ECO:0000256" key="8">
    <source>
        <dbReference type="ARBA" id="ARBA00023136"/>
    </source>
</evidence>
<dbReference type="PANTHER" id="PTHR12022">
    <property type="entry name" value="UBIQUINOL-CYTOCHROME C REDUCTASE COMPLEX 14 KD PROTEIN"/>
    <property type="match status" value="1"/>
</dbReference>
<keyword evidence="4 9" id="KW-0679">Respiratory chain</keyword>
<comment type="caution">
    <text evidence="10">The sequence shown here is derived from an EMBL/GenBank/DDBJ whole genome shotgun (WGS) entry which is preliminary data.</text>
</comment>
<dbReference type="InterPro" id="IPR036544">
    <property type="entry name" value="QCR7_sf"/>
</dbReference>
<evidence type="ECO:0000256" key="5">
    <source>
        <dbReference type="ARBA" id="ARBA00022792"/>
    </source>
</evidence>
<evidence type="ECO:0000256" key="1">
    <source>
        <dbReference type="ARBA" id="ARBA00004443"/>
    </source>
</evidence>
<keyword evidence="6 9" id="KW-0249">Electron transport</keyword>
<gene>
    <name evidence="10" type="ORF">PRZ48_012606</name>
</gene>
<evidence type="ECO:0000256" key="9">
    <source>
        <dbReference type="PIRNR" id="PIRNR000022"/>
    </source>
</evidence>
<evidence type="ECO:0000313" key="11">
    <source>
        <dbReference type="Proteomes" id="UP001305779"/>
    </source>
</evidence>
<dbReference type="PIRSF" id="PIRSF000022">
    <property type="entry name" value="Bc1_14K"/>
    <property type="match status" value="1"/>
</dbReference>